<feature type="repeat" description="ANK" evidence="3">
    <location>
        <begin position="577"/>
        <end position="613"/>
    </location>
</feature>
<dbReference type="PANTHER" id="PTHR24189:SF50">
    <property type="entry name" value="ANKYRIN REPEAT AND SOCS BOX PROTEIN 2"/>
    <property type="match status" value="1"/>
</dbReference>
<keyword evidence="2 3" id="KW-0040">ANK repeat</keyword>
<protein>
    <submittedName>
        <fullName evidence="6">Ankyrin</fullName>
    </submittedName>
</protein>
<feature type="compositionally biased region" description="Polar residues" evidence="5">
    <location>
        <begin position="235"/>
        <end position="252"/>
    </location>
</feature>
<dbReference type="InterPro" id="IPR002110">
    <property type="entry name" value="Ankyrin_rpt"/>
</dbReference>
<evidence type="ECO:0000256" key="2">
    <source>
        <dbReference type="ARBA" id="ARBA00023043"/>
    </source>
</evidence>
<sequence>MEVVGVAASAVTLFGVAVKGTEALYNTISGFRNVSLRTESLGSAVRNLRALLTQLENNDAIAEDTLALKEFRDLLKDYDVDIRRHENDLRRIQSNPLDSKTKRLSKKLKGAISGDKDLLRILAELTQCCTVLGTRLNLLLCNTTLTLRNNVLDLRMASSARAVHDVSQSKLLLEQSVNVSAIHGNMENVTTSMDEIHEAVITMTQRMERMPQVSDKQNNDIRNLLLALQDQISGLSNSSTGSRNASQSASTHSSEDDERAGKESELKRSIESLQSLASQKEGNVHGEQAESIITDLEYILKIVSASADNRHITPPKRNFEAFSATEDIDPRSKPVANGKVSQKRKTKIVTAREYDVIVELSQRTFSDSNGDQNQDTDRSSMIETITRVKVLENSEYPTMLVAYLRHVQAHNGFSTLNPVISIGKILPDDSSLFAIVSHGDVDGLKRLLLQRQCTLRDRDSFGTPLLHYAMTQPSMCKFLIEHGADVDEIASVSHEREFQYPPLLSKIHNDVDEEDDHLQAIIECRRLLLQAGADPTIRDSGDKTTLMECASSGTVDSLRAVLDLGVPFINLEDKNEHGQTALLLAAMNFAYGSDVMFIKLLLERGANIHARDHLGRTCLHHAAGTFRRPDRLELDVAVLVLLIEHHADIFATDYRGRSIFAHAYECDHERLPMGGYRGDLWDAVLVRCGYSMYIRSVRTRVCHFTERYTQEHFARLWKGREHECPYFSDPPRFCLHPNPAHYNTNWTSVRKDEAYIEELSASKITEEEEEEGEKDEELYLTDSEWDQSDTEYSGGIIIS</sequence>
<evidence type="ECO:0000256" key="3">
    <source>
        <dbReference type="PROSITE-ProRule" id="PRU00023"/>
    </source>
</evidence>
<organism evidence="6 7">
    <name type="scientific">Melanomma pulvis-pyrius CBS 109.77</name>
    <dbReference type="NCBI Taxonomy" id="1314802"/>
    <lineage>
        <taxon>Eukaryota</taxon>
        <taxon>Fungi</taxon>
        <taxon>Dikarya</taxon>
        <taxon>Ascomycota</taxon>
        <taxon>Pezizomycotina</taxon>
        <taxon>Dothideomycetes</taxon>
        <taxon>Pleosporomycetidae</taxon>
        <taxon>Pleosporales</taxon>
        <taxon>Melanommataceae</taxon>
        <taxon>Melanomma</taxon>
    </lineage>
</organism>
<dbReference type="Gene3D" id="1.25.40.20">
    <property type="entry name" value="Ankyrin repeat-containing domain"/>
    <property type="match status" value="2"/>
</dbReference>
<dbReference type="SMART" id="SM00248">
    <property type="entry name" value="ANK"/>
    <property type="match status" value="4"/>
</dbReference>
<evidence type="ECO:0000256" key="1">
    <source>
        <dbReference type="ARBA" id="ARBA00022737"/>
    </source>
</evidence>
<evidence type="ECO:0000256" key="4">
    <source>
        <dbReference type="SAM" id="Coils"/>
    </source>
</evidence>
<evidence type="ECO:0000313" key="7">
    <source>
        <dbReference type="Proteomes" id="UP000799757"/>
    </source>
</evidence>
<feature type="coiled-coil region" evidence="4">
    <location>
        <begin position="45"/>
        <end position="95"/>
    </location>
</feature>
<name>A0A6A6WPJ2_9PLEO</name>
<dbReference type="OrthoDB" id="3796990at2759"/>
<accession>A0A6A6WPJ2</accession>
<feature type="region of interest" description="Disordered" evidence="5">
    <location>
        <begin position="235"/>
        <end position="266"/>
    </location>
</feature>
<dbReference type="InterPro" id="IPR050745">
    <property type="entry name" value="Multifunctional_regulatory"/>
</dbReference>
<evidence type="ECO:0000313" key="6">
    <source>
        <dbReference type="EMBL" id="KAF2786022.1"/>
    </source>
</evidence>
<dbReference type="Pfam" id="PF00023">
    <property type="entry name" value="Ank"/>
    <property type="match status" value="1"/>
</dbReference>
<dbReference type="PANTHER" id="PTHR24189">
    <property type="entry name" value="MYOTROPHIN"/>
    <property type="match status" value="1"/>
</dbReference>
<keyword evidence="4" id="KW-0175">Coiled coil</keyword>
<reference evidence="6" key="1">
    <citation type="journal article" date="2020" name="Stud. Mycol.">
        <title>101 Dothideomycetes genomes: a test case for predicting lifestyles and emergence of pathogens.</title>
        <authorList>
            <person name="Haridas S."/>
            <person name="Albert R."/>
            <person name="Binder M."/>
            <person name="Bloem J."/>
            <person name="Labutti K."/>
            <person name="Salamov A."/>
            <person name="Andreopoulos B."/>
            <person name="Baker S."/>
            <person name="Barry K."/>
            <person name="Bills G."/>
            <person name="Bluhm B."/>
            <person name="Cannon C."/>
            <person name="Castanera R."/>
            <person name="Culley D."/>
            <person name="Daum C."/>
            <person name="Ezra D."/>
            <person name="Gonzalez J."/>
            <person name="Henrissat B."/>
            <person name="Kuo A."/>
            <person name="Liang C."/>
            <person name="Lipzen A."/>
            <person name="Lutzoni F."/>
            <person name="Magnuson J."/>
            <person name="Mondo S."/>
            <person name="Nolan M."/>
            <person name="Ohm R."/>
            <person name="Pangilinan J."/>
            <person name="Park H.-J."/>
            <person name="Ramirez L."/>
            <person name="Alfaro M."/>
            <person name="Sun H."/>
            <person name="Tritt A."/>
            <person name="Yoshinaga Y."/>
            <person name="Zwiers L.-H."/>
            <person name="Turgeon B."/>
            <person name="Goodwin S."/>
            <person name="Spatafora J."/>
            <person name="Crous P."/>
            <person name="Grigoriev I."/>
        </authorList>
    </citation>
    <scope>NUCLEOTIDE SEQUENCE</scope>
    <source>
        <strain evidence="6">CBS 109.77</strain>
    </source>
</reference>
<dbReference type="EMBL" id="MU002574">
    <property type="protein sequence ID" value="KAF2786022.1"/>
    <property type="molecule type" value="Genomic_DNA"/>
</dbReference>
<dbReference type="Pfam" id="PF12796">
    <property type="entry name" value="Ank_2"/>
    <property type="match status" value="1"/>
</dbReference>
<gene>
    <name evidence="6" type="ORF">K505DRAFT_422692</name>
</gene>
<keyword evidence="1" id="KW-0677">Repeat</keyword>
<dbReference type="PROSITE" id="PS50297">
    <property type="entry name" value="ANK_REP_REGION"/>
    <property type="match status" value="1"/>
</dbReference>
<dbReference type="SUPFAM" id="SSF48403">
    <property type="entry name" value="Ankyrin repeat"/>
    <property type="match status" value="1"/>
</dbReference>
<evidence type="ECO:0000256" key="5">
    <source>
        <dbReference type="SAM" id="MobiDB-lite"/>
    </source>
</evidence>
<keyword evidence="7" id="KW-1185">Reference proteome</keyword>
<dbReference type="Proteomes" id="UP000799757">
    <property type="component" value="Unassembled WGS sequence"/>
</dbReference>
<feature type="compositionally biased region" description="Acidic residues" evidence="5">
    <location>
        <begin position="766"/>
        <end position="789"/>
    </location>
</feature>
<feature type="region of interest" description="Disordered" evidence="5">
    <location>
        <begin position="761"/>
        <end position="799"/>
    </location>
</feature>
<dbReference type="InterPro" id="IPR036770">
    <property type="entry name" value="Ankyrin_rpt-contain_sf"/>
</dbReference>
<dbReference type="PROSITE" id="PS50088">
    <property type="entry name" value="ANK_REPEAT"/>
    <property type="match status" value="1"/>
</dbReference>
<dbReference type="AlphaFoldDB" id="A0A6A6WPJ2"/>
<proteinExistence type="predicted"/>